<accession>A0AAE3GKJ7</accession>
<proteinExistence type="predicted"/>
<feature type="signal peptide" evidence="1">
    <location>
        <begin position="1"/>
        <end position="34"/>
    </location>
</feature>
<comment type="caution">
    <text evidence="3">The sequence shown here is derived from an EMBL/GenBank/DDBJ whole genome shotgun (WGS) entry which is preliminary data.</text>
</comment>
<feature type="chain" id="PRO_5042101908" evidence="1">
    <location>
        <begin position="35"/>
        <end position="402"/>
    </location>
</feature>
<feature type="domain" description="Beta-lactamase-related" evidence="2">
    <location>
        <begin position="74"/>
        <end position="386"/>
    </location>
</feature>
<dbReference type="RefSeq" id="WP_253779318.1">
    <property type="nucleotide sequence ID" value="NZ_JAMTCK010000021.1"/>
</dbReference>
<evidence type="ECO:0000313" key="3">
    <source>
        <dbReference type="EMBL" id="MCP2169870.1"/>
    </source>
</evidence>
<dbReference type="AlphaFoldDB" id="A0AAE3GKJ7"/>
<evidence type="ECO:0000313" key="4">
    <source>
        <dbReference type="Proteomes" id="UP001206128"/>
    </source>
</evidence>
<evidence type="ECO:0000259" key="2">
    <source>
        <dbReference type="Pfam" id="PF00144"/>
    </source>
</evidence>
<dbReference type="Proteomes" id="UP001206128">
    <property type="component" value="Unassembled WGS sequence"/>
</dbReference>
<keyword evidence="3" id="KW-0645">Protease</keyword>
<evidence type="ECO:0000256" key="1">
    <source>
        <dbReference type="SAM" id="SignalP"/>
    </source>
</evidence>
<keyword evidence="3" id="KW-0121">Carboxypeptidase</keyword>
<name>A0AAE3GKJ7_9PSEU</name>
<keyword evidence="3" id="KW-0378">Hydrolase</keyword>
<dbReference type="GO" id="GO:0004180">
    <property type="term" value="F:carboxypeptidase activity"/>
    <property type="evidence" value="ECO:0007669"/>
    <property type="project" value="UniProtKB-KW"/>
</dbReference>
<organism evidence="3 4">
    <name type="scientific">Goodfellowiella coeruleoviolacea</name>
    <dbReference type="NCBI Taxonomy" id="334858"/>
    <lineage>
        <taxon>Bacteria</taxon>
        <taxon>Bacillati</taxon>
        <taxon>Actinomycetota</taxon>
        <taxon>Actinomycetes</taxon>
        <taxon>Pseudonocardiales</taxon>
        <taxon>Pseudonocardiaceae</taxon>
        <taxon>Goodfellowiella</taxon>
    </lineage>
</organism>
<dbReference type="InterPro" id="IPR001466">
    <property type="entry name" value="Beta-lactam-related"/>
</dbReference>
<reference evidence="3" key="1">
    <citation type="submission" date="2022-06" db="EMBL/GenBank/DDBJ databases">
        <title>Genomic Encyclopedia of Archaeal and Bacterial Type Strains, Phase II (KMG-II): from individual species to whole genera.</title>
        <authorList>
            <person name="Goeker M."/>
        </authorList>
    </citation>
    <scope>NUCLEOTIDE SEQUENCE</scope>
    <source>
        <strain evidence="3">DSM 43935</strain>
    </source>
</reference>
<protein>
    <submittedName>
        <fullName evidence="3">D-alanyl-D-alanine carboxypeptidase</fullName>
    </submittedName>
</protein>
<sequence length="402" mass="42628">MITRTGRRLVRVVSGLTLAVVTALGAGALAPANAADTPALPPVNPTALRAAIAGLPSAEATAAIVRVGGTSGSWTGESGTAELGTNRPVSANARFRVGSITKVFTAAVVLQLAAEHKVELDQPVQRYLPGVLPARYPDITVGQLLNHTSGLPSPDLYTGLPDQLAHRFSVLTPQRYVELLSRKDMLFTPGTQQHYSNSGYFLAGMLIEKVTGHSYEQEVSRRIFQPLGLRQTSAPGNDPFIWGVHNHGYQTVTDESGTRLVDVTVFNQSDTWAAGEIISTTADLEKFTTALFSGKVVPRPLLKNMFTVPVHPVTHQPLHAYDGDDDPTTGKAAVHSMGMSKMELAPGLVAWGKSGARLGYSAAIGATEDLSRILVYSLNSTNAKAEGQNQLGLKVITAAFAG</sequence>
<dbReference type="PANTHER" id="PTHR46825:SF7">
    <property type="entry name" value="D-ALANYL-D-ALANINE CARBOXYPEPTIDASE"/>
    <property type="match status" value="1"/>
</dbReference>
<keyword evidence="1" id="KW-0732">Signal</keyword>
<dbReference type="PANTHER" id="PTHR46825">
    <property type="entry name" value="D-ALANYL-D-ALANINE-CARBOXYPEPTIDASE/ENDOPEPTIDASE AMPH"/>
    <property type="match status" value="1"/>
</dbReference>
<dbReference type="Pfam" id="PF00144">
    <property type="entry name" value="Beta-lactamase"/>
    <property type="match status" value="1"/>
</dbReference>
<dbReference type="InterPro" id="IPR050491">
    <property type="entry name" value="AmpC-like"/>
</dbReference>
<dbReference type="EMBL" id="JAMTCK010000021">
    <property type="protein sequence ID" value="MCP2169870.1"/>
    <property type="molecule type" value="Genomic_DNA"/>
</dbReference>
<gene>
    <name evidence="3" type="ORF">LX83_006756</name>
</gene>
<dbReference type="InterPro" id="IPR012338">
    <property type="entry name" value="Beta-lactam/transpept-like"/>
</dbReference>
<keyword evidence="4" id="KW-1185">Reference proteome</keyword>
<dbReference type="Gene3D" id="3.40.710.10">
    <property type="entry name" value="DD-peptidase/beta-lactamase superfamily"/>
    <property type="match status" value="1"/>
</dbReference>
<dbReference type="SUPFAM" id="SSF56601">
    <property type="entry name" value="beta-lactamase/transpeptidase-like"/>
    <property type="match status" value="1"/>
</dbReference>